<feature type="transmembrane region" description="Helical" evidence="2">
    <location>
        <begin position="39"/>
        <end position="63"/>
    </location>
</feature>
<dbReference type="EMBL" id="JANEYF010002325">
    <property type="protein sequence ID" value="KAJ8948062.1"/>
    <property type="molecule type" value="Genomic_DNA"/>
</dbReference>
<dbReference type="Pfam" id="PF00201">
    <property type="entry name" value="UDPGT"/>
    <property type="match status" value="1"/>
</dbReference>
<comment type="caution">
    <text evidence="3">The sequence shown here is derived from an EMBL/GenBank/DDBJ whole genome shotgun (WGS) entry which is preliminary data.</text>
</comment>
<accession>A0AAV8Y952</accession>
<gene>
    <name evidence="3" type="ORF">NQ314_008488</name>
</gene>
<reference evidence="3" key="1">
    <citation type="journal article" date="2023" name="Insect Mol. Biol.">
        <title>Genome sequencing provides insights into the evolution of gene families encoding plant cell wall-degrading enzymes in longhorned beetles.</title>
        <authorList>
            <person name="Shin N.R."/>
            <person name="Okamura Y."/>
            <person name="Kirsch R."/>
            <person name="Pauchet Y."/>
        </authorList>
    </citation>
    <scope>NUCLEOTIDE SEQUENCE</scope>
    <source>
        <strain evidence="3">RBIC_L_NR</strain>
    </source>
</reference>
<evidence type="ECO:0000313" key="3">
    <source>
        <dbReference type="EMBL" id="KAJ8948062.1"/>
    </source>
</evidence>
<dbReference type="InterPro" id="IPR002213">
    <property type="entry name" value="UDP_glucos_trans"/>
</dbReference>
<evidence type="ECO:0000313" key="4">
    <source>
        <dbReference type="Proteomes" id="UP001162156"/>
    </source>
</evidence>
<sequence>MHDPMTGLEKAVWWTEYVIRNKGAKHLRNPAVNLPFYQYYLLDVIGFLVLATISVVAVVIVLIKKMIKLFLNNFIQNRSKIKKIQ</sequence>
<name>A0AAV8Y952_9CUCU</name>
<protein>
    <submittedName>
        <fullName evidence="3">Uncharacterized protein</fullName>
    </submittedName>
</protein>
<keyword evidence="2" id="KW-0812">Transmembrane</keyword>
<keyword evidence="2" id="KW-0472">Membrane</keyword>
<dbReference type="AlphaFoldDB" id="A0AAV8Y952"/>
<keyword evidence="2" id="KW-1133">Transmembrane helix</keyword>
<dbReference type="GO" id="GO:0008194">
    <property type="term" value="F:UDP-glycosyltransferase activity"/>
    <property type="evidence" value="ECO:0007669"/>
    <property type="project" value="InterPro"/>
</dbReference>
<keyword evidence="4" id="KW-1185">Reference proteome</keyword>
<dbReference type="Proteomes" id="UP001162156">
    <property type="component" value="Unassembled WGS sequence"/>
</dbReference>
<proteinExistence type="predicted"/>
<evidence type="ECO:0000256" key="1">
    <source>
        <dbReference type="ARBA" id="ARBA00022679"/>
    </source>
</evidence>
<evidence type="ECO:0000256" key="2">
    <source>
        <dbReference type="SAM" id="Phobius"/>
    </source>
</evidence>
<organism evidence="3 4">
    <name type="scientific">Rhamnusium bicolor</name>
    <dbReference type="NCBI Taxonomy" id="1586634"/>
    <lineage>
        <taxon>Eukaryota</taxon>
        <taxon>Metazoa</taxon>
        <taxon>Ecdysozoa</taxon>
        <taxon>Arthropoda</taxon>
        <taxon>Hexapoda</taxon>
        <taxon>Insecta</taxon>
        <taxon>Pterygota</taxon>
        <taxon>Neoptera</taxon>
        <taxon>Endopterygota</taxon>
        <taxon>Coleoptera</taxon>
        <taxon>Polyphaga</taxon>
        <taxon>Cucujiformia</taxon>
        <taxon>Chrysomeloidea</taxon>
        <taxon>Cerambycidae</taxon>
        <taxon>Lepturinae</taxon>
        <taxon>Rhagiini</taxon>
        <taxon>Rhamnusium</taxon>
    </lineage>
</organism>
<keyword evidence="1" id="KW-0808">Transferase</keyword>